<dbReference type="GO" id="GO:0005886">
    <property type="term" value="C:plasma membrane"/>
    <property type="evidence" value="ECO:0007669"/>
    <property type="project" value="UniProtKB-SubCell"/>
</dbReference>
<evidence type="ECO:0000256" key="3">
    <source>
        <dbReference type="ARBA" id="ARBA00022475"/>
    </source>
</evidence>
<dbReference type="RefSeq" id="WP_013130161.1">
    <property type="nucleotide sequence ID" value="NC_014160.1"/>
</dbReference>
<dbReference type="STRING" id="633148.Tagg_1305"/>
<evidence type="ECO:0000259" key="9">
    <source>
        <dbReference type="PROSITE" id="PS50928"/>
    </source>
</evidence>
<dbReference type="InterPro" id="IPR051393">
    <property type="entry name" value="ABC_transporter_permease"/>
</dbReference>
<feature type="transmembrane region" description="Helical" evidence="7">
    <location>
        <begin position="254"/>
        <end position="276"/>
    </location>
</feature>
<evidence type="ECO:0000313" key="11">
    <source>
        <dbReference type="Proteomes" id="UP000002376"/>
    </source>
</evidence>
<dbReference type="GO" id="GO:0055085">
    <property type="term" value="P:transmembrane transport"/>
    <property type="evidence" value="ECO:0007669"/>
    <property type="project" value="InterPro"/>
</dbReference>
<dbReference type="OrthoDB" id="18784at2157"/>
<dbReference type="KEGG" id="tag:Tagg_1305"/>
<feature type="transmembrane region" description="Helical" evidence="7">
    <location>
        <begin position="12"/>
        <end position="33"/>
    </location>
</feature>
<dbReference type="PANTHER" id="PTHR30193:SF37">
    <property type="entry name" value="INNER MEMBRANE ABC TRANSPORTER PERMEASE PROTEIN YCJO"/>
    <property type="match status" value="1"/>
</dbReference>
<organism evidence="10 11">
    <name type="scientific">Thermosphaera aggregans (strain DSM 11486 / M11TL)</name>
    <dbReference type="NCBI Taxonomy" id="633148"/>
    <lineage>
        <taxon>Archaea</taxon>
        <taxon>Thermoproteota</taxon>
        <taxon>Thermoprotei</taxon>
        <taxon>Desulfurococcales</taxon>
        <taxon>Desulfurococcaceae</taxon>
        <taxon>Thermosphaera</taxon>
    </lineage>
</organism>
<dbReference type="CDD" id="cd06261">
    <property type="entry name" value="TM_PBP2"/>
    <property type="match status" value="1"/>
</dbReference>
<keyword evidence="4 7" id="KW-0812">Transmembrane</keyword>
<dbReference type="PANTHER" id="PTHR30193">
    <property type="entry name" value="ABC TRANSPORTER PERMEASE PROTEIN"/>
    <property type="match status" value="1"/>
</dbReference>
<feature type="transmembrane region" description="Helical" evidence="7">
    <location>
        <begin position="379"/>
        <end position="404"/>
    </location>
</feature>
<reference key="3">
    <citation type="submission" date="2010-02" db="EMBL/GenBank/DDBJ databases">
        <title>Complete genome sequence of Thermosphaera aggregans type strain (M11TL).</title>
        <authorList>
            <consortium name="US DOE Joint Genome Institute (JGI-PGF)"/>
            <person name="Spring S."/>
            <person name="Lapidus A."/>
            <person name="Munk C."/>
            <person name="Schroeder M."/>
            <person name="Glavina Del Rio T."/>
            <person name="Tice H."/>
            <person name="Copeland A."/>
            <person name="Cheng J.-F."/>
            <person name="Lucas S."/>
            <person name="Chen F."/>
            <person name="Nolan M."/>
            <person name="Bruce D."/>
            <person name="Goodwin L."/>
            <person name="Pitluck S."/>
            <person name="Ivanova N."/>
            <person name="Mavromatis K."/>
            <person name="Ovchinnikova G."/>
            <person name="Pati A."/>
            <person name="Chen A."/>
            <person name="Palaniappan K."/>
            <person name="Land M."/>
            <person name="Hauser L."/>
            <person name="Chang Y.-J."/>
            <person name="Jeffries C.C."/>
            <person name="Brettin T."/>
            <person name="Detter J.C."/>
            <person name="Tapia R."/>
            <person name="Han C."/>
            <person name="Chain P."/>
            <person name="Heimerl T."/>
            <person name="Weik F."/>
            <person name="Goker M."/>
            <person name="Rachel R."/>
            <person name="Bristow J."/>
            <person name="Eisen J.A."/>
            <person name="Markowitz V."/>
            <person name="Hugenholtz P."/>
            <person name="Kyrpides N.C."/>
            <person name="Klenk H.-P."/>
        </authorList>
    </citation>
    <scope>NUCLEOTIDE SEQUENCE</scope>
    <source>
        <strain>DSM 11486</strain>
    </source>
</reference>
<dbReference type="Proteomes" id="UP000002376">
    <property type="component" value="Chromosome"/>
</dbReference>
<feature type="coiled-coil region" evidence="8">
    <location>
        <begin position="75"/>
        <end position="109"/>
    </location>
</feature>
<dbReference type="InterPro" id="IPR035906">
    <property type="entry name" value="MetI-like_sf"/>
</dbReference>
<evidence type="ECO:0000313" key="10">
    <source>
        <dbReference type="EMBL" id="ADG91568.1"/>
    </source>
</evidence>
<keyword evidence="3" id="KW-1003">Cell membrane</keyword>
<keyword evidence="2 7" id="KW-0813">Transport</keyword>
<accession>D5U368</accession>
<dbReference type="SUPFAM" id="SSF161098">
    <property type="entry name" value="MetI-like"/>
    <property type="match status" value="1"/>
</dbReference>
<feature type="transmembrane region" description="Helical" evidence="7">
    <location>
        <begin position="448"/>
        <end position="471"/>
    </location>
</feature>
<evidence type="ECO:0000256" key="6">
    <source>
        <dbReference type="ARBA" id="ARBA00023136"/>
    </source>
</evidence>
<dbReference type="HOGENOM" id="CLU_555069_0_0_2"/>
<dbReference type="AlphaFoldDB" id="D5U368"/>
<dbReference type="GeneID" id="9166351"/>
<evidence type="ECO:0000256" key="2">
    <source>
        <dbReference type="ARBA" id="ARBA00022448"/>
    </source>
</evidence>
<evidence type="ECO:0000256" key="8">
    <source>
        <dbReference type="SAM" id="Coils"/>
    </source>
</evidence>
<reference evidence="11" key="2">
    <citation type="journal article" date="2010" name="Stand. Genomic Sci.">
        <title>Complete genome sequence of Thermosphaera aggregans type strain (M11TLT).</title>
        <authorList>
            <person name="Spring S."/>
            <person name="Rachel R."/>
            <person name="Lapidus A."/>
            <person name="Davenport K."/>
            <person name="Tice H."/>
            <person name="Copeland A."/>
            <person name="Cheng J.-F."/>
            <person name="Lucas S."/>
            <person name="Chen F."/>
            <person name="Nolan M."/>
            <person name="Bruce D."/>
            <person name="Goodwin L."/>
            <person name="Pitluck S."/>
            <person name="Ivanova N."/>
            <person name="Mavromatis K."/>
            <person name="Ovchinnikova G."/>
            <person name="Pati A."/>
            <person name="Chen A."/>
            <person name="Palaniappan K."/>
            <person name="Land M."/>
            <person name="Hauser L."/>
            <person name="Chang Y.-J."/>
            <person name="Jeffries C.C."/>
            <person name="Brettin T."/>
            <person name="Detter J.C."/>
            <person name="Tapia R."/>
            <person name="Han C."/>
            <person name="Heimerl T."/>
            <person name="Weikl F."/>
            <person name="Brambilla E."/>
            <person name="Goker M."/>
            <person name="Bristow J."/>
            <person name="Eisen J.A."/>
            <person name="Markowitz V."/>
            <person name="Hugenholtz P."/>
            <person name="Kyrpides N.C."/>
            <person name="Klenk H.-P."/>
        </authorList>
    </citation>
    <scope>NUCLEOTIDE SEQUENCE [LARGE SCALE GENOMIC DNA]</scope>
    <source>
        <strain evidence="11">DSM 11486 / M11TL</strain>
    </source>
</reference>
<dbReference type="PROSITE" id="PS50928">
    <property type="entry name" value="ABC_TM1"/>
    <property type="match status" value="1"/>
</dbReference>
<keyword evidence="5 7" id="KW-1133">Transmembrane helix</keyword>
<protein>
    <submittedName>
        <fullName evidence="10">Binding-protein-dependent transport systems inner membrane component</fullName>
    </submittedName>
</protein>
<keyword evidence="6 7" id="KW-0472">Membrane</keyword>
<feature type="domain" description="ABC transmembrane type-1" evidence="9">
    <location>
        <begin position="250"/>
        <end position="469"/>
    </location>
</feature>
<keyword evidence="8" id="KW-0175">Coiled coil</keyword>
<name>D5U368_THEAM</name>
<dbReference type="EMBL" id="CP001939">
    <property type="protein sequence ID" value="ADG91568.1"/>
    <property type="molecule type" value="Genomic_DNA"/>
</dbReference>
<evidence type="ECO:0000256" key="4">
    <source>
        <dbReference type="ARBA" id="ARBA00022692"/>
    </source>
</evidence>
<feature type="transmembrane region" description="Helical" evidence="7">
    <location>
        <begin position="288"/>
        <end position="308"/>
    </location>
</feature>
<dbReference type="InterPro" id="IPR000515">
    <property type="entry name" value="MetI-like"/>
</dbReference>
<comment type="similarity">
    <text evidence="7">Belongs to the binding-protein-dependent transport system permease family.</text>
</comment>
<feature type="transmembrane region" description="Helical" evidence="7">
    <location>
        <begin position="340"/>
        <end position="358"/>
    </location>
</feature>
<gene>
    <name evidence="10" type="ordered locus">Tagg_1305</name>
</gene>
<evidence type="ECO:0000256" key="7">
    <source>
        <dbReference type="RuleBase" id="RU363032"/>
    </source>
</evidence>
<reference evidence="10 11" key="1">
    <citation type="journal article" date="2010" name="Stand. Genomic Sci.">
        <title>Complete genome sequence of Thermosphaera aggregans type strain (M11TL).</title>
        <authorList>
            <person name="Spring S."/>
            <person name="Rachel R."/>
            <person name="Lapidus A."/>
            <person name="Davenport K."/>
            <person name="Tice H."/>
            <person name="Copeland A."/>
            <person name="Cheng J.F."/>
            <person name="Lucas S."/>
            <person name="Chen F."/>
            <person name="Nolan M."/>
            <person name="Bruce D."/>
            <person name="Goodwin L."/>
            <person name="Pitluck S."/>
            <person name="Ivanova N."/>
            <person name="Mavromatis K."/>
            <person name="Ovchinnikova G."/>
            <person name="Pati A."/>
            <person name="Chen A."/>
            <person name="Palaniappan K."/>
            <person name="Land M."/>
            <person name="Hauser L."/>
            <person name="Chang Y.J."/>
            <person name="Jeffries C.C."/>
            <person name="Brettin T."/>
            <person name="Detter J.C."/>
            <person name="Tapia R."/>
            <person name="Han C."/>
            <person name="Heimerl T."/>
            <person name="Weikl F."/>
            <person name="Brambilla E."/>
            <person name="Goker M."/>
            <person name="Bristow J."/>
            <person name="Eisen J.A."/>
            <person name="Markowitz V."/>
            <person name="Hugenholtz P."/>
            <person name="Kyrpides N.C."/>
            <person name="Klenk H.P."/>
        </authorList>
    </citation>
    <scope>NUCLEOTIDE SEQUENCE [LARGE SCALE GENOMIC DNA]</scope>
    <source>
        <strain evidence="11">DSM 11486 / M11TL</strain>
    </source>
</reference>
<dbReference type="SUPFAM" id="SSF160964">
    <property type="entry name" value="MalF N-terminal region-like"/>
    <property type="match status" value="1"/>
</dbReference>
<dbReference type="eggNOG" id="arCOG00157">
    <property type="taxonomic scope" value="Archaea"/>
</dbReference>
<sequence length="480" mass="53600">MSVKKILYPSRVGIALALASIVLYVFFSIWPLFFSIGIAFTNATEENLLPNPEVLKEIDNTLACINVITTQENLTERAEDVVEKVANTLRALEKELIAFKQAVEESEDHTTDLYVMLNASAIYVTVQGLRLIPEQVQKTFNCTEIGFQPTRPLISSEAVRNLSVIYDSVSRLSSQYLVMGRDDLLNSINLTIYLIRSAEEYFTGMSSDLQGYFEIVSQSLISDRERLTMRYVGLENFKKLFADPRFVYSLYKTAVFVATSVPLKLLVGVALAFIYSSPLVWGRKVLRGLILAPWAIPILLSGLTWRFLFNPNGQLGKMLGLDIYNYEWDAFIVYNLFETWLAYPFVMTVTMGALAGVSKDLVEASYIDGASAFTRLRRVVLPLISKPLMFAAILTTGASLQAFMVPLLLNGGGPTKPISIPGLGTRSGNVNEFLILFGYNRVSIDKDYGYAAATYLVIVLLLLVYVTIWFVSSKKLRGGR</sequence>
<evidence type="ECO:0000256" key="5">
    <source>
        <dbReference type="ARBA" id="ARBA00022989"/>
    </source>
</evidence>
<keyword evidence="11" id="KW-1185">Reference proteome</keyword>
<evidence type="ECO:0000256" key="1">
    <source>
        <dbReference type="ARBA" id="ARBA00004651"/>
    </source>
</evidence>
<proteinExistence type="inferred from homology"/>
<dbReference type="Gene3D" id="1.10.3720.10">
    <property type="entry name" value="MetI-like"/>
    <property type="match status" value="1"/>
</dbReference>
<comment type="subcellular location">
    <subcellularLocation>
        <location evidence="1 7">Cell membrane</location>
        <topology evidence="1 7">Multi-pass membrane protein</topology>
    </subcellularLocation>
</comment>
<dbReference type="Pfam" id="PF00528">
    <property type="entry name" value="BPD_transp_1"/>
    <property type="match status" value="1"/>
</dbReference>